<keyword evidence="3" id="KW-1185">Reference proteome</keyword>
<evidence type="ECO:0000313" key="3">
    <source>
        <dbReference type="Proteomes" id="UP000183567"/>
    </source>
</evidence>
<dbReference type="InterPro" id="IPR045341">
    <property type="entry name" value="DUF6532"/>
</dbReference>
<dbReference type="Pfam" id="PF20149">
    <property type="entry name" value="DUF6532"/>
    <property type="match status" value="1"/>
</dbReference>
<dbReference type="Proteomes" id="UP000183567">
    <property type="component" value="Unassembled WGS sequence"/>
</dbReference>
<dbReference type="STRING" id="180088.A0A1J8QH93"/>
<proteinExistence type="predicted"/>
<dbReference type="AlphaFoldDB" id="A0A1J8QH93"/>
<sequence length="156" mass="18224">MAKLDMRLQAVLNHPVPEHQRALHLAREVLDSVLWTYKEENIKLERGFFPEYSEQMSQLLRDDLFTFHTELRKIMISIVKWSYDIFPKGSAVCKEEVQRHVTATAAKLIKTGDYLQIPDSSQGKYKNFVSQALMDACIEFYYGNSSKALKHRNNFH</sequence>
<evidence type="ECO:0000313" key="2">
    <source>
        <dbReference type="EMBL" id="OJA20285.1"/>
    </source>
</evidence>
<reference evidence="2 3" key="1">
    <citation type="submission" date="2016-03" db="EMBL/GenBank/DDBJ databases">
        <title>Comparative genomics of the ectomycorrhizal sister species Rhizopogon vinicolor and Rhizopogon vesiculosus (Basidiomycota: Boletales) reveals a divergence of the mating type B locus.</title>
        <authorList>
            <person name="Mujic A.B."/>
            <person name="Kuo A."/>
            <person name="Tritt A."/>
            <person name="Lipzen A."/>
            <person name="Chen C."/>
            <person name="Johnson J."/>
            <person name="Sharma A."/>
            <person name="Barry K."/>
            <person name="Grigoriev I.V."/>
            <person name="Spatafora J.W."/>
        </authorList>
    </citation>
    <scope>NUCLEOTIDE SEQUENCE [LARGE SCALE GENOMIC DNA]</scope>
    <source>
        <strain evidence="2 3">AM-OR11-056</strain>
    </source>
</reference>
<name>A0A1J8QH93_9AGAM</name>
<dbReference type="EMBL" id="LVVM01000649">
    <property type="protein sequence ID" value="OJA20285.1"/>
    <property type="molecule type" value="Genomic_DNA"/>
</dbReference>
<evidence type="ECO:0000259" key="1">
    <source>
        <dbReference type="Pfam" id="PF20149"/>
    </source>
</evidence>
<gene>
    <name evidence="2" type="ORF">AZE42_13434</name>
</gene>
<organism evidence="2 3">
    <name type="scientific">Rhizopogon vesiculosus</name>
    <dbReference type="NCBI Taxonomy" id="180088"/>
    <lineage>
        <taxon>Eukaryota</taxon>
        <taxon>Fungi</taxon>
        <taxon>Dikarya</taxon>
        <taxon>Basidiomycota</taxon>
        <taxon>Agaricomycotina</taxon>
        <taxon>Agaricomycetes</taxon>
        <taxon>Agaricomycetidae</taxon>
        <taxon>Boletales</taxon>
        <taxon>Suillineae</taxon>
        <taxon>Rhizopogonaceae</taxon>
        <taxon>Rhizopogon</taxon>
    </lineage>
</organism>
<feature type="domain" description="DUF6532" evidence="1">
    <location>
        <begin position="2"/>
        <end position="155"/>
    </location>
</feature>
<comment type="caution">
    <text evidence="2">The sequence shown here is derived from an EMBL/GenBank/DDBJ whole genome shotgun (WGS) entry which is preliminary data.</text>
</comment>
<protein>
    <recommendedName>
        <fullName evidence="1">DUF6532 domain-containing protein</fullName>
    </recommendedName>
</protein>
<accession>A0A1J8QH93</accession>
<dbReference type="OrthoDB" id="2635300at2759"/>